<reference evidence="1 2" key="1">
    <citation type="submission" date="2019-05" db="EMBL/GenBank/DDBJ databases">
        <title>Another draft genome of Portunus trituberculatus and its Hox gene families provides insights of decapod evolution.</title>
        <authorList>
            <person name="Jeong J.-H."/>
            <person name="Song I."/>
            <person name="Kim S."/>
            <person name="Choi T."/>
            <person name="Kim D."/>
            <person name="Ryu S."/>
            <person name="Kim W."/>
        </authorList>
    </citation>
    <scope>NUCLEOTIDE SEQUENCE [LARGE SCALE GENOMIC DNA]</scope>
    <source>
        <tissue evidence="1">Muscle</tissue>
    </source>
</reference>
<comment type="caution">
    <text evidence="1">The sequence shown here is derived from an EMBL/GenBank/DDBJ whole genome shotgun (WGS) entry which is preliminary data.</text>
</comment>
<protein>
    <submittedName>
        <fullName evidence="1">Uncharacterized protein</fullName>
    </submittedName>
</protein>
<accession>A0A5B7DV70</accession>
<dbReference type="Proteomes" id="UP000324222">
    <property type="component" value="Unassembled WGS sequence"/>
</dbReference>
<evidence type="ECO:0000313" key="2">
    <source>
        <dbReference type="Proteomes" id="UP000324222"/>
    </source>
</evidence>
<dbReference type="AlphaFoldDB" id="A0A5B7DV70"/>
<gene>
    <name evidence="1" type="ORF">E2C01_018457</name>
</gene>
<evidence type="ECO:0000313" key="1">
    <source>
        <dbReference type="EMBL" id="MPC25348.1"/>
    </source>
</evidence>
<dbReference type="EMBL" id="VSRR010001449">
    <property type="protein sequence ID" value="MPC25348.1"/>
    <property type="molecule type" value="Genomic_DNA"/>
</dbReference>
<organism evidence="1 2">
    <name type="scientific">Portunus trituberculatus</name>
    <name type="common">Swimming crab</name>
    <name type="synonym">Neptunus trituberculatus</name>
    <dbReference type="NCBI Taxonomy" id="210409"/>
    <lineage>
        <taxon>Eukaryota</taxon>
        <taxon>Metazoa</taxon>
        <taxon>Ecdysozoa</taxon>
        <taxon>Arthropoda</taxon>
        <taxon>Crustacea</taxon>
        <taxon>Multicrustacea</taxon>
        <taxon>Malacostraca</taxon>
        <taxon>Eumalacostraca</taxon>
        <taxon>Eucarida</taxon>
        <taxon>Decapoda</taxon>
        <taxon>Pleocyemata</taxon>
        <taxon>Brachyura</taxon>
        <taxon>Eubrachyura</taxon>
        <taxon>Portunoidea</taxon>
        <taxon>Portunidae</taxon>
        <taxon>Portuninae</taxon>
        <taxon>Portunus</taxon>
    </lineage>
</organism>
<name>A0A5B7DV70_PORTR</name>
<keyword evidence="2" id="KW-1185">Reference proteome</keyword>
<sequence>MDWVSVLPTTSLSKQGVRIQPVCAPPLQEEKQLVIRGIQSCFATSHYQILDASFVFSITHQCGKNTGCPLHQSTVRSECSLCHQYLSLCSVTQGQCLVSAASLQQVHNYSLNLFHKYTYHSLLNIAPISPVQTSAVFLQETYEEN</sequence>
<proteinExistence type="predicted"/>